<dbReference type="Proteomes" id="UP000193077">
    <property type="component" value="Unassembled WGS sequence"/>
</dbReference>
<dbReference type="EMBL" id="FWFO01000001">
    <property type="protein sequence ID" value="SLN15934.1"/>
    <property type="molecule type" value="Genomic_DNA"/>
</dbReference>
<dbReference type="PANTHER" id="PTHR11961">
    <property type="entry name" value="CYTOCHROME C"/>
    <property type="match status" value="1"/>
</dbReference>
<accession>A0A1Y5RF01</accession>
<comment type="subcellular location">
    <subcellularLocation>
        <location evidence="1">Cell membrane</location>
        <topology evidence="1">Single-pass membrane protein</topology>
    </subcellularLocation>
</comment>
<dbReference type="InterPro" id="IPR002327">
    <property type="entry name" value="Cyt_c_1A/1B"/>
</dbReference>
<reference evidence="13 14" key="1">
    <citation type="submission" date="2017-03" db="EMBL/GenBank/DDBJ databases">
        <authorList>
            <person name="Afonso C.L."/>
            <person name="Miller P.J."/>
            <person name="Scott M.A."/>
            <person name="Spackman E."/>
            <person name="Goraichik I."/>
            <person name="Dimitrov K.M."/>
            <person name="Suarez D.L."/>
            <person name="Swayne D.E."/>
        </authorList>
    </citation>
    <scope>NUCLEOTIDE SEQUENCE [LARGE SCALE GENOMIC DNA]</scope>
    <source>
        <strain evidence="13 14">CECT 7639</strain>
    </source>
</reference>
<evidence type="ECO:0000256" key="7">
    <source>
        <dbReference type="ARBA" id="ARBA00022982"/>
    </source>
</evidence>
<organism evidence="13 14">
    <name type="scientific">Falsiruegeria litorea R37</name>
    <dbReference type="NCBI Taxonomy" id="1200284"/>
    <lineage>
        <taxon>Bacteria</taxon>
        <taxon>Pseudomonadati</taxon>
        <taxon>Pseudomonadota</taxon>
        <taxon>Alphaproteobacteria</taxon>
        <taxon>Rhodobacterales</taxon>
        <taxon>Roseobacteraceae</taxon>
        <taxon>Falsiruegeria</taxon>
    </lineage>
</organism>
<dbReference type="GO" id="GO:0009055">
    <property type="term" value="F:electron transfer activity"/>
    <property type="evidence" value="ECO:0007669"/>
    <property type="project" value="InterPro"/>
</dbReference>
<protein>
    <submittedName>
        <fullName evidence="13">Cytochrome c-552</fullName>
    </submittedName>
</protein>
<dbReference type="GO" id="GO:0020037">
    <property type="term" value="F:heme binding"/>
    <property type="evidence" value="ECO:0007669"/>
    <property type="project" value="InterPro"/>
</dbReference>
<dbReference type="FunFam" id="1.10.760.10:FF:000026">
    <property type="entry name" value="Cytochrome C, membrane-bound"/>
    <property type="match status" value="1"/>
</dbReference>
<sequence>MFDTMTVTKAAAGLLGAFLVLLLGKWAAMMIYNVGGHGEASYVIDTEQAAEEISTGEEVSFDELMMAADVDKGARVFKKCSACHKLEAGANGTGPSLYGVVGRAVASEAGFGYSSAMQAKGGDWTPEALDAFLLKPSSDVSGTSMSFSGLKKQGDRVNLIAYLDSLDN</sequence>
<keyword evidence="2" id="KW-0813">Transport</keyword>
<evidence type="ECO:0000256" key="3">
    <source>
        <dbReference type="ARBA" id="ARBA00022475"/>
    </source>
</evidence>
<evidence type="ECO:0000256" key="8">
    <source>
        <dbReference type="ARBA" id="ARBA00022989"/>
    </source>
</evidence>
<evidence type="ECO:0000256" key="2">
    <source>
        <dbReference type="ARBA" id="ARBA00022448"/>
    </source>
</evidence>
<evidence type="ECO:0000256" key="9">
    <source>
        <dbReference type="ARBA" id="ARBA00023004"/>
    </source>
</evidence>
<dbReference type="GO" id="GO:0005886">
    <property type="term" value="C:plasma membrane"/>
    <property type="evidence" value="ECO:0007669"/>
    <property type="project" value="UniProtKB-SubCell"/>
</dbReference>
<dbReference type="OrthoDB" id="9805828at2"/>
<keyword evidence="4 11" id="KW-0349">Heme</keyword>
<dbReference type="Pfam" id="PF00034">
    <property type="entry name" value="Cytochrom_C"/>
    <property type="match status" value="1"/>
</dbReference>
<evidence type="ECO:0000313" key="14">
    <source>
        <dbReference type="Proteomes" id="UP000193077"/>
    </source>
</evidence>
<evidence type="ECO:0000256" key="6">
    <source>
        <dbReference type="ARBA" id="ARBA00022723"/>
    </source>
</evidence>
<evidence type="ECO:0000256" key="4">
    <source>
        <dbReference type="ARBA" id="ARBA00022617"/>
    </source>
</evidence>
<keyword evidence="8" id="KW-1133">Transmembrane helix</keyword>
<dbReference type="GO" id="GO:0046872">
    <property type="term" value="F:metal ion binding"/>
    <property type="evidence" value="ECO:0007669"/>
    <property type="project" value="UniProtKB-KW"/>
</dbReference>
<keyword evidence="10" id="KW-0472">Membrane</keyword>
<evidence type="ECO:0000259" key="12">
    <source>
        <dbReference type="PROSITE" id="PS51007"/>
    </source>
</evidence>
<keyword evidence="7" id="KW-0249">Electron transport</keyword>
<dbReference type="Gene3D" id="1.10.760.10">
    <property type="entry name" value="Cytochrome c-like domain"/>
    <property type="match status" value="1"/>
</dbReference>
<dbReference type="InterPro" id="IPR036909">
    <property type="entry name" value="Cyt_c-like_dom_sf"/>
</dbReference>
<keyword evidence="5" id="KW-0812">Transmembrane</keyword>
<evidence type="ECO:0000256" key="10">
    <source>
        <dbReference type="ARBA" id="ARBA00023136"/>
    </source>
</evidence>
<keyword evidence="9 11" id="KW-0408">Iron</keyword>
<proteinExistence type="predicted"/>
<name>A0A1Y5RF01_9RHOB</name>
<evidence type="ECO:0000256" key="11">
    <source>
        <dbReference type="PROSITE-ProRule" id="PRU00433"/>
    </source>
</evidence>
<evidence type="ECO:0000256" key="1">
    <source>
        <dbReference type="ARBA" id="ARBA00004162"/>
    </source>
</evidence>
<dbReference type="InterPro" id="IPR009056">
    <property type="entry name" value="Cyt_c-like_dom"/>
</dbReference>
<keyword evidence="6 11" id="KW-0479">Metal-binding</keyword>
<dbReference type="AlphaFoldDB" id="A0A1Y5RF01"/>
<keyword evidence="3" id="KW-1003">Cell membrane</keyword>
<feature type="domain" description="Cytochrome c" evidence="12">
    <location>
        <begin position="68"/>
        <end position="167"/>
    </location>
</feature>
<dbReference type="PRINTS" id="PR00604">
    <property type="entry name" value="CYTCHRMECIAB"/>
</dbReference>
<dbReference type="SUPFAM" id="SSF46626">
    <property type="entry name" value="Cytochrome c"/>
    <property type="match status" value="1"/>
</dbReference>
<dbReference type="PROSITE" id="PS51007">
    <property type="entry name" value="CYTC"/>
    <property type="match status" value="1"/>
</dbReference>
<gene>
    <name evidence="13" type="primary">cycM</name>
    <name evidence="13" type="ORF">TRL7639_00279</name>
</gene>
<dbReference type="RefSeq" id="WP_085794020.1">
    <property type="nucleotide sequence ID" value="NZ_FWFO01000001.1"/>
</dbReference>
<keyword evidence="14" id="KW-1185">Reference proteome</keyword>
<evidence type="ECO:0000313" key="13">
    <source>
        <dbReference type="EMBL" id="SLN15934.1"/>
    </source>
</evidence>
<evidence type="ECO:0000256" key="5">
    <source>
        <dbReference type="ARBA" id="ARBA00022692"/>
    </source>
</evidence>